<dbReference type="Pfam" id="PF07914">
    <property type="entry name" value="DUF1679"/>
    <property type="match status" value="2"/>
</dbReference>
<dbReference type="SUPFAM" id="SSF56112">
    <property type="entry name" value="Protein kinase-like (PK-like)"/>
    <property type="match status" value="1"/>
</dbReference>
<proteinExistence type="predicted"/>
<reference evidence="2" key="1">
    <citation type="submission" date="2023-07" db="EMBL/GenBank/DDBJ databases">
        <authorList>
            <consortium name="CYATHOMIX"/>
        </authorList>
    </citation>
    <scope>NUCLEOTIDE SEQUENCE</scope>
    <source>
        <strain evidence="2">N/A</strain>
    </source>
</reference>
<evidence type="ECO:0000313" key="2">
    <source>
        <dbReference type="EMBL" id="CAJ0601855.1"/>
    </source>
</evidence>
<dbReference type="SMART" id="SM00587">
    <property type="entry name" value="CHK"/>
    <property type="match status" value="1"/>
</dbReference>
<evidence type="ECO:0000259" key="1">
    <source>
        <dbReference type="SMART" id="SM00587"/>
    </source>
</evidence>
<feature type="domain" description="CHK kinase-like" evidence="1">
    <location>
        <begin position="88"/>
        <end position="257"/>
    </location>
</feature>
<name>A0AA36H0L5_CYLNA</name>
<dbReference type="PANTHER" id="PTHR23020">
    <property type="entry name" value="UNCHARACTERIZED NUCLEAR HORMONE RECEPTOR-RELATED"/>
    <property type="match status" value="1"/>
</dbReference>
<dbReference type="InterPro" id="IPR052961">
    <property type="entry name" value="Oxido-Kinase-like_Enzymes"/>
</dbReference>
<protein>
    <recommendedName>
        <fullName evidence="1">CHK kinase-like domain-containing protein</fullName>
    </recommendedName>
</protein>
<accession>A0AA36H0L5</accession>
<keyword evidence="3" id="KW-1185">Reference proteome</keyword>
<dbReference type="EMBL" id="CATQJL010000305">
    <property type="protein sequence ID" value="CAJ0601855.1"/>
    <property type="molecule type" value="Genomic_DNA"/>
</dbReference>
<organism evidence="2 3">
    <name type="scientific">Cylicocyclus nassatus</name>
    <name type="common">Nematode worm</name>
    <dbReference type="NCBI Taxonomy" id="53992"/>
    <lineage>
        <taxon>Eukaryota</taxon>
        <taxon>Metazoa</taxon>
        <taxon>Ecdysozoa</taxon>
        <taxon>Nematoda</taxon>
        <taxon>Chromadorea</taxon>
        <taxon>Rhabditida</taxon>
        <taxon>Rhabditina</taxon>
        <taxon>Rhabditomorpha</taxon>
        <taxon>Strongyloidea</taxon>
        <taxon>Strongylidae</taxon>
        <taxon>Cylicocyclus</taxon>
    </lineage>
</organism>
<dbReference type="InterPro" id="IPR012877">
    <property type="entry name" value="Dhs-27"/>
</dbReference>
<comment type="caution">
    <text evidence="2">The sequence shown here is derived from an EMBL/GenBank/DDBJ whole genome shotgun (WGS) entry which is preliminary data.</text>
</comment>
<dbReference type="Gene3D" id="3.90.1200.10">
    <property type="match status" value="1"/>
</dbReference>
<dbReference type="AlphaFoldDB" id="A0AA36H0L5"/>
<dbReference type="InterPro" id="IPR015897">
    <property type="entry name" value="CHK_kinase-like"/>
</dbReference>
<evidence type="ECO:0000313" key="3">
    <source>
        <dbReference type="Proteomes" id="UP001176961"/>
    </source>
</evidence>
<dbReference type="InterPro" id="IPR011009">
    <property type="entry name" value="Kinase-like_dom_sf"/>
</dbReference>
<sequence length="335" mass="37887">MSNLHTRGNGLCGTFVEWDDIERSIQRETNRKVLLGPNKTARQVGDGQGATSCIAIVDPDLQGDAEGLPSRFAVKMASNVGAAQIIKLVGHGLGPDVDVESACLAYDEIAKEGHNREINVYRMFNNCDREISKMPQFYFGTEFSNDNKMKGVIGMELIEDTETLHIFHNVKPDELSDANMKDVLVHGDLWALNLMWTKSKNGLKLKKIIDYQFVHFGCAAEDLARLFITTLSGKDRRENWERLLEEFHSYLMQYCTGELPFTLVQLKESYRRIFPLAGFFLIEVFNFVPKMAGKGMSDAEQKAMKGIILEKTAALLEDMLHFAERKQNLPKNNID</sequence>
<gene>
    <name evidence="2" type="ORF">CYNAS_LOCUS13838</name>
</gene>
<dbReference type="Proteomes" id="UP001176961">
    <property type="component" value="Unassembled WGS sequence"/>
</dbReference>
<dbReference type="PANTHER" id="PTHR23020:SF8">
    <property type="entry name" value="CHK KINASE-LIKE DOMAIN-CONTAINING PROTEIN"/>
    <property type="match status" value="1"/>
</dbReference>